<evidence type="ECO:0000256" key="3">
    <source>
        <dbReference type="ARBA" id="ARBA00023125"/>
    </source>
</evidence>
<dbReference type="PROSITE" id="PS51898">
    <property type="entry name" value="TYR_RECOMBINASE"/>
    <property type="match status" value="1"/>
</dbReference>
<dbReference type="Pfam" id="PF22022">
    <property type="entry name" value="Phage_int_M"/>
    <property type="match status" value="1"/>
</dbReference>
<evidence type="ECO:0000259" key="7">
    <source>
        <dbReference type="PROSITE" id="PS51898"/>
    </source>
</evidence>
<organism evidence="10">
    <name type="scientific">Thiothrix fructosivorans</name>
    <dbReference type="NCBI Taxonomy" id="111770"/>
    <lineage>
        <taxon>Bacteria</taxon>
        <taxon>Pseudomonadati</taxon>
        <taxon>Pseudomonadota</taxon>
        <taxon>Gammaproteobacteria</taxon>
        <taxon>Thiotrichales</taxon>
        <taxon>Thiotrichaceae</taxon>
        <taxon>Thiothrix</taxon>
    </lineage>
</organism>
<feature type="domain" description="Tyr recombinase" evidence="7">
    <location>
        <begin position="207"/>
        <end position="383"/>
    </location>
</feature>
<dbReference type="InterPro" id="IPR044068">
    <property type="entry name" value="CB"/>
</dbReference>
<sequence>MKRKLTDTAAKNAKPTPDGKPKKYSDGGGLLLLVNPNGLKYWRYVYRMDGKEKTLSIGSYPEISLKDARLLHEEARALLARGVDPSQHKQATKGARVAESANTFQAVATEWLVKFTADQVPEHTDRQKRRLERHVFPWIGGRIIGEIEPPDILAVLRRIEAAGTLETAHRVKTIIGQVFRYAVATGRAVRDQTADLKGALPPAKGNHFAAITDPKEIGELLRAMAGYRGAIETCIALQLSAYLFTRPGELRQMEWAEIEGDVWTIPAEKMKAGRVHVVPLCKQALALLGEMRPLTGKRRYVFPSRTDTSKPMSANTVRSALVRLGYESDTMTAHGFRALASTRLYEMGFHSDLIEKQLAHSIGSEVRRAYDRSQHLDQRTAMMQQWADYLDSLRDGAQVIPIRRAS</sequence>
<evidence type="ECO:0000256" key="4">
    <source>
        <dbReference type="ARBA" id="ARBA00023172"/>
    </source>
</evidence>
<evidence type="ECO:0000313" key="11">
    <source>
        <dbReference type="Proteomes" id="UP000664466"/>
    </source>
</evidence>
<evidence type="ECO:0000256" key="5">
    <source>
        <dbReference type="PROSITE-ProRule" id="PRU01248"/>
    </source>
</evidence>
<dbReference type="GO" id="GO:0003677">
    <property type="term" value="F:DNA binding"/>
    <property type="evidence" value="ECO:0007669"/>
    <property type="project" value="UniProtKB-UniRule"/>
</dbReference>
<feature type="domain" description="Core-binding (CB)" evidence="8">
    <location>
        <begin position="102"/>
        <end position="183"/>
    </location>
</feature>
<evidence type="ECO:0000256" key="2">
    <source>
        <dbReference type="ARBA" id="ARBA00022908"/>
    </source>
</evidence>
<dbReference type="GO" id="GO:0006310">
    <property type="term" value="P:DNA recombination"/>
    <property type="evidence" value="ECO:0007669"/>
    <property type="project" value="UniProtKB-KW"/>
</dbReference>
<proteinExistence type="inferred from homology"/>
<accession>A0A8B0SK87</accession>
<dbReference type="InterPro" id="IPR053876">
    <property type="entry name" value="Phage_int_M"/>
</dbReference>
<dbReference type="Gene3D" id="1.10.443.10">
    <property type="entry name" value="Intergrase catalytic core"/>
    <property type="match status" value="1"/>
</dbReference>
<dbReference type="InterPro" id="IPR011010">
    <property type="entry name" value="DNA_brk_join_enz"/>
</dbReference>
<evidence type="ECO:0000256" key="1">
    <source>
        <dbReference type="ARBA" id="ARBA00008857"/>
    </source>
</evidence>
<keyword evidence="4" id="KW-0233">DNA recombination</keyword>
<evidence type="ECO:0000313" key="9">
    <source>
        <dbReference type="EMBL" id="MBO0613686.1"/>
    </source>
</evidence>
<dbReference type="InterPro" id="IPR038488">
    <property type="entry name" value="Integrase_DNA-bd_sf"/>
</dbReference>
<dbReference type="InterPro" id="IPR002104">
    <property type="entry name" value="Integrase_catalytic"/>
</dbReference>
<gene>
    <name evidence="10" type="ORF">J1836_000530</name>
    <name evidence="9" type="ORF">J1836_12285</name>
</gene>
<reference evidence="9 11" key="1">
    <citation type="submission" date="2021-03" db="EMBL/GenBank/DDBJ databases">
        <title>Draft genome and methylome analysis of Thiotrix fructosivoruns ATCC 49748.</title>
        <authorList>
            <person name="Fomenkov A."/>
            <person name="Grabovich M.Y."/>
            <person name="Roberts R.J."/>
        </authorList>
    </citation>
    <scope>NUCLEOTIDE SEQUENCE [LARGE SCALE GENOMIC DNA]</scope>
    <source>
        <strain evidence="9 11">ATCC 49748</strain>
    </source>
</reference>
<dbReference type="EMBL" id="CP072748">
    <property type="protein sequence ID" value="QTX10900.1"/>
    <property type="molecule type" value="Genomic_DNA"/>
</dbReference>
<evidence type="ECO:0000259" key="8">
    <source>
        <dbReference type="PROSITE" id="PS51900"/>
    </source>
</evidence>
<name>A0A8B0SK87_9GAMM</name>
<dbReference type="PANTHER" id="PTHR30629">
    <property type="entry name" value="PROPHAGE INTEGRASE"/>
    <property type="match status" value="1"/>
</dbReference>
<dbReference type="InterPro" id="IPR025166">
    <property type="entry name" value="Integrase_DNA_bind_dom"/>
</dbReference>
<keyword evidence="11" id="KW-1185">Reference proteome</keyword>
<dbReference type="InterPro" id="IPR050808">
    <property type="entry name" value="Phage_Integrase"/>
</dbReference>
<protein>
    <submittedName>
        <fullName evidence="10">Integrase arm-type DNA-binding domain-containing protein</fullName>
    </submittedName>
</protein>
<dbReference type="Gene3D" id="3.30.160.390">
    <property type="entry name" value="Integrase, DNA-binding domain"/>
    <property type="match status" value="1"/>
</dbReference>
<dbReference type="InterPro" id="IPR013762">
    <property type="entry name" value="Integrase-like_cat_sf"/>
</dbReference>
<keyword evidence="3 5" id="KW-0238">DNA-binding</keyword>
<feature type="region of interest" description="Disordered" evidence="6">
    <location>
        <begin position="1"/>
        <end position="27"/>
    </location>
</feature>
<dbReference type="SUPFAM" id="SSF56349">
    <property type="entry name" value="DNA breaking-rejoining enzymes"/>
    <property type="match status" value="1"/>
</dbReference>
<evidence type="ECO:0000256" key="6">
    <source>
        <dbReference type="SAM" id="MobiDB-lite"/>
    </source>
</evidence>
<reference evidence="10" key="2">
    <citation type="submission" date="2021-04" db="EMBL/GenBank/DDBJ databases">
        <title>Complete Genome and methylome analysis of Thiothrix fructosivorans ATCC 49748.</title>
        <authorList>
            <person name="Fomenkov A."/>
            <person name="Sun L."/>
            <person name="Vincze T."/>
            <person name="Grabovich M.Y."/>
            <person name="Roberts R.J."/>
        </authorList>
    </citation>
    <scope>NUCLEOTIDE SEQUENCE</scope>
    <source>
        <strain evidence="10">ATCC 49748</strain>
    </source>
</reference>
<dbReference type="InterPro" id="IPR010998">
    <property type="entry name" value="Integrase_recombinase_N"/>
</dbReference>
<dbReference type="Pfam" id="PF13356">
    <property type="entry name" value="Arm-DNA-bind_3"/>
    <property type="match status" value="1"/>
</dbReference>
<dbReference type="EMBL" id="JAFMPM010000006">
    <property type="protein sequence ID" value="MBO0613686.1"/>
    <property type="molecule type" value="Genomic_DNA"/>
</dbReference>
<comment type="similarity">
    <text evidence="1">Belongs to the 'phage' integrase family.</text>
</comment>
<dbReference type="PROSITE" id="PS51900">
    <property type="entry name" value="CB"/>
    <property type="match status" value="1"/>
</dbReference>
<dbReference type="CDD" id="cd00801">
    <property type="entry name" value="INT_P4_C"/>
    <property type="match status" value="1"/>
</dbReference>
<dbReference type="GO" id="GO:0015074">
    <property type="term" value="P:DNA integration"/>
    <property type="evidence" value="ECO:0007669"/>
    <property type="project" value="UniProtKB-KW"/>
</dbReference>
<dbReference type="Gene3D" id="1.10.150.130">
    <property type="match status" value="1"/>
</dbReference>
<dbReference type="PANTHER" id="PTHR30629:SF2">
    <property type="entry name" value="PROPHAGE INTEGRASE INTS-RELATED"/>
    <property type="match status" value="1"/>
</dbReference>
<dbReference type="AlphaFoldDB" id="A0A8B0SK87"/>
<keyword evidence="2" id="KW-0229">DNA integration</keyword>
<dbReference type="Pfam" id="PF00589">
    <property type="entry name" value="Phage_integrase"/>
    <property type="match status" value="1"/>
</dbReference>
<dbReference type="Proteomes" id="UP000664466">
    <property type="component" value="Unassembled WGS sequence"/>
</dbReference>
<evidence type="ECO:0000313" key="10">
    <source>
        <dbReference type="EMBL" id="QTX10900.1"/>
    </source>
</evidence>
<dbReference type="RefSeq" id="WP_207251357.1">
    <property type="nucleotide sequence ID" value="NZ_JAFMPM010000006.1"/>
</dbReference>